<feature type="transmembrane region" description="Helical" evidence="1">
    <location>
        <begin position="61"/>
        <end position="88"/>
    </location>
</feature>
<keyword evidence="3" id="KW-1185">Reference proteome</keyword>
<name>A0A816AAD3_ADIRI</name>
<gene>
    <name evidence="2" type="ORF">XAT740_LOCUS46814</name>
</gene>
<dbReference type="EMBL" id="CAJNOR010006365">
    <property type="protein sequence ID" value="CAF1593325.1"/>
    <property type="molecule type" value="Genomic_DNA"/>
</dbReference>
<keyword evidence="1" id="KW-0472">Membrane</keyword>
<proteinExistence type="predicted"/>
<protein>
    <submittedName>
        <fullName evidence="2">Uncharacterized protein</fullName>
    </submittedName>
</protein>
<dbReference type="InterPro" id="IPR050327">
    <property type="entry name" value="Proton-linked_MCT"/>
</dbReference>
<feature type="transmembrane region" description="Helical" evidence="1">
    <location>
        <begin position="153"/>
        <end position="179"/>
    </location>
</feature>
<dbReference type="PANTHER" id="PTHR11360:SF284">
    <property type="entry name" value="EG:103B4.3 PROTEIN-RELATED"/>
    <property type="match status" value="1"/>
</dbReference>
<evidence type="ECO:0000313" key="3">
    <source>
        <dbReference type="Proteomes" id="UP000663828"/>
    </source>
</evidence>
<feature type="non-terminal residue" evidence="2">
    <location>
        <position position="1"/>
    </location>
</feature>
<comment type="caution">
    <text evidence="2">The sequence shown here is derived from an EMBL/GenBank/DDBJ whole genome shotgun (WGS) entry which is preliminary data.</text>
</comment>
<dbReference type="SUPFAM" id="SSF103473">
    <property type="entry name" value="MFS general substrate transporter"/>
    <property type="match status" value="1"/>
</dbReference>
<dbReference type="Proteomes" id="UP000663828">
    <property type="component" value="Unassembled WGS sequence"/>
</dbReference>
<sequence>MLSDDPLQPPSPPPSTTASTASFQLLSACAGKQKRRQRHDSNTTDSSSSQTVIRRTTAWRYVIVFGSFGVHFVADGLLFSFGILMHTIKDDLNLGLHTVGIIASLFVSLPLLLAPLCSALVNKIGCRIMTMLGGVLCSLGLVFASVFGNFTGALIGIGITCGIGLSCVYVPAVVIVAHYFDENRAIATAVAVGGTGLGNAVVAQVIHILNDYYSDWRDTTLFLSGIMFTIVLFGALFRPAEFAFHIKDKNYHHTMNDMRLPPSCMTSMEKLQRFINEMDKQCALRHANQSVSISMSNNERISTINDDNDSISIANESDLFDSYSADDITDIQHENSPKIDMVTFREKISNDRTFINERWKKITKRQGEAGTNLKSFRMPNFRYLISNKTKERNNALVVPNQNKNPLIDKINSTTHHLGHHGRDRPIPVVDELKHNNISPAIPFEDAMPKKDSILKTEHIDLLPIANKDTLAPGRPSVRFRSLATAKQAQHLLQVYYQPINQKDIFYPGNVPIKLSEKKQALSATSCPDLTQSYVYEESATSISSSSSESDDEDR</sequence>
<evidence type="ECO:0000256" key="1">
    <source>
        <dbReference type="SAM" id="Phobius"/>
    </source>
</evidence>
<dbReference type="InterPro" id="IPR036259">
    <property type="entry name" value="MFS_trans_sf"/>
</dbReference>
<feature type="transmembrane region" description="Helical" evidence="1">
    <location>
        <begin position="94"/>
        <end position="116"/>
    </location>
</feature>
<evidence type="ECO:0000313" key="2">
    <source>
        <dbReference type="EMBL" id="CAF1593325.1"/>
    </source>
</evidence>
<dbReference type="Gene3D" id="1.20.1250.20">
    <property type="entry name" value="MFS general substrate transporter like domains"/>
    <property type="match status" value="1"/>
</dbReference>
<accession>A0A816AAD3</accession>
<dbReference type="GO" id="GO:0008028">
    <property type="term" value="F:monocarboxylic acid transmembrane transporter activity"/>
    <property type="evidence" value="ECO:0007669"/>
    <property type="project" value="TreeGrafter"/>
</dbReference>
<dbReference type="AlphaFoldDB" id="A0A816AAD3"/>
<feature type="transmembrane region" description="Helical" evidence="1">
    <location>
        <begin position="128"/>
        <end position="147"/>
    </location>
</feature>
<dbReference type="PANTHER" id="PTHR11360">
    <property type="entry name" value="MONOCARBOXYLATE TRANSPORTER"/>
    <property type="match status" value="1"/>
</dbReference>
<feature type="transmembrane region" description="Helical" evidence="1">
    <location>
        <begin position="186"/>
        <end position="209"/>
    </location>
</feature>
<dbReference type="Pfam" id="PF07690">
    <property type="entry name" value="MFS_1"/>
    <property type="match status" value="1"/>
</dbReference>
<feature type="transmembrane region" description="Helical" evidence="1">
    <location>
        <begin position="221"/>
        <end position="240"/>
    </location>
</feature>
<organism evidence="2 3">
    <name type="scientific">Adineta ricciae</name>
    <name type="common">Rotifer</name>
    <dbReference type="NCBI Taxonomy" id="249248"/>
    <lineage>
        <taxon>Eukaryota</taxon>
        <taxon>Metazoa</taxon>
        <taxon>Spiralia</taxon>
        <taxon>Gnathifera</taxon>
        <taxon>Rotifera</taxon>
        <taxon>Eurotatoria</taxon>
        <taxon>Bdelloidea</taxon>
        <taxon>Adinetida</taxon>
        <taxon>Adinetidae</taxon>
        <taxon>Adineta</taxon>
    </lineage>
</organism>
<dbReference type="InterPro" id="IPR011701">
    <property type="entry name" value="MFS"/>
</dbReference>
<keyword evidence="1" id="KW-1133">Transmembrane helix</keyword>
<reference evidence="2" key="1">
    <citation type="submission" date="2021-02" db="EMBL/GenBank/DDBJ databases">
        <authorList>
            <person name="Nowell W R."/>
        </authorList>
    </citation>
    <scope>NUCLEOTIDE SEQUENCE</scope>
</reference>
<keyword evidence="1" id="KW-0812">Transmembrane</keyword>